<protein>
    <recommendedName>
        <fullName evidence="3">eCIS core domain-containing protein</fullName>
    </recommendedName>
</protein>
<accession>A0A0E3Z1J1</accession>
<gene>
    <name evidence="4" type="ORF">WQ53_08520</name>
</gene>
<evidence type="ECO:0000256" key="2">
    <source>
        <dbReference type="SAM" id="MobiDB-lite"/>
    </source>
</evidence>
<dbReference type="OrthoDB" id="6059395at2"/>
<dbReference type="RefSeq" id="WP_052631771.1">
    <property type="nucleotide sequence ID" value="NZ_CP011144.1"/>
</dbReference>
<evidence type="ECO:0000313" key="4">
    <source>
        <dbReference type="EMBL" id="AKC86794.1"/>
    </source>
</evidence>
<feature type="domain" description="eCIS core" evidence="3">
    <location>
        <begin position="123"/>
        <end position="199"/>
    </location>
</feature>
<dbReference type="Pfam" id="PF13699">
    <property type="entry name" value="eCIS_core"/>
    <property type="match status" value="1"/>
</dbReference>
<evidence type="ECO:0000313" key="5">
    <source>
        <dbReference type="Proteomes" id="UP000033067"/>
    </source>
</evidence>
<dbReference type="KEGG" id="psuw:WQ53_08520"/>
<evidence type="ECO:0000256" key="1">
    <source>
        <dbReference type="SAM" id="Coils"/>
    </source>
</evidence>
<feature type="compositionally biased region" description="Low complexity" evidence="2">
    <location>
        <begin position="1008"/>
        <end position="1053"/>
    </location>
</feature>
<dbReference type="InterPro" id="IPR025295">
    <property type="entry name" value="eCIS_core_dom"/>
</dbReference>
<keyword evidence="1" id="KW-0175">Coiled coil</keyword>
<dbReference type="Proteomes" id="UP000033067">
    <property type="component" value="Chromosome"/>
</dbReference>
<proteinExistence type="predicted"/>
<sequence length="1574" mass="170213">MKASIRHSARDRTRAGGGKEAGRARNDAPARGEADAGHGAGQVVARMGNRGLAALLGANPAQGPAAERAADLLAQRALQIPQVPPGSDGPPVHGHRQAAADAPPPPDAPAHVRAAVSTRGQSLDPELAERLGRAFDFDFGNVSIHRDAPAARSTGALGAHAYAVGRHVVFAPGQYAPRSPGGQALIAHELAHVVQQRHAGPRVQLKKAPAKSVPALTVNGATFEEAAANFAQLLQQHQESDKARIVIVNGPNVRVFDETGKPVVKTFFHLQSPVTVPVGVYRQTKGARLRPIIINEDGSYGIGHLNMEGTLNFAKDIDDQEGFNKALEGAKYIYYVSPNSTAVAATADAPAPVPIENLPEFMEFEAKSKANLPAWPSATLPLTSQLATVNSTGSFICKVDKNQGVNTLDRVTNLMQATRFRWEVLKLDETLRVKDKKRTTGWDAAAEGFARRKRQLKDDRQAMLGDRRRQSIPESVFRSAVESQTRNVRTALAMTGQAVMTVINAITGGPNQLTTEDVMDVPFKEQGDYFVRCLATQVVPKDAKYRRATSVSGVMVSVYDIEDVARESLSGGDELKADAEKNRAQVEAALADLDQEIASGEGDVVIKRSERAYKALMLGYFEDLAAAGSDPLNAKVAEQNLLRSQIAYFESDEYPPGEKYLAFKEAKLEKLRARLKILDAVIARMRGALSSRDSQIDPVGYMRAMLVDEVTSQRTELSFHVGERRYIAADKLEVVIADVTGATGRTFTGSASGFLGAGRQDAWLDAMTDLRRNLNRGRGWISYEVPKPYEKWKSELPNPMKLEMSIKAQLKETVDDAAHALTIAAILAAPLTGGSSLGILAVLAPIQAGSSLYNIVNRAVYDDLQVDEEAVFDLINIATLGLGKLSTVGKAGSRGLEIVASSSRIAIKLINGGQFIVISYQLFNTLMESQTDPDADPRELRRKKLTMLLNWFEQAAIPVSEKLFSEAHGPGKRPDKSSKGKDASLSFEEPLDVQGKPRKRTVKEGEFVEPAGKAPAKAAAPEPVAKAPGKAATPEATAATPAGDAAAAPAPAPAAVGYKPGKAQLRGVPGSLHGKVAVVEGMGTDARVVYKRGGNGLITDVQIQIGKGATAADVKTHAAVAELMLKYSGTGGRIRQLRDLFINLFKGPAAKRPQIGSRAWEARFELVKLDRMMRERHAELAAIADQPADRRDMARQNELMRDLDSLELQYQEHAAVFNAIEMGNALGRGYVAAEGLAAGERMRIERKLPPAPDGYRWRFRKGQLEVVAKPGREKIYYDEKQRKFVKDDRPYEPERFEPGTDALQAFRELGGYQADTPFGAFVEMLLDQGLVKSRKEVIDAIAEPGSRTYDTVRGKVKDVFKARLVEQITSPAYLKKTARYREVLKATGDPAQARRAAGMDEMLRLSERLGPEERGSLGERVYAELFGSGKSTVHVDISPAELAAAKGVPESAVAQGRTIDRMDGTRAREIKNVTTRLGPRERGQIEDMLAMVGQKVQPSGGAPRRIEQVSVAFLDPKGGIANASLAHQILSANPGAPLTFEFHATDGKVVKVTASNKDVLLKPDFRTKLGLPAL</sequence>
<feature type="compositionally biased region" description="Basic and acidic residues" evidence="2">
    <location>
        <begin position="972"/>
        <end position="982"/>
    </location>
</feature>
<dbReference type="EMBL" id="CP011144">
    <property type="protein sequence ID" value="AKC86794.1"/>
    <property type="molecule type" value="Genomic_DNA"/>
</dbReference>
<feature type="region of interest" description="Disordered" evidence="2">
    <location>
        <begin position="1"/>
        <end position="42"/>
    </location>
</feature>
<feature type="region of interest" description="Disordered" evidence="2">
    <location>
        <begin position="963"/>
        <end position="1053"/>
    </location>
</feature>
<evidence type="ECO:0000259" key="3">
    <source>
        <dbReference type="Pfam" id="PF13699"/>
    </source>
</evidence>
<feature type="coiled-coil region" evidence="1">
    <location>
        <begin position="661"/>
        <end position="688"/>
    </location>
</feature>
<name>A0A0E3Z1J1_9GAMM</name>
<organism evidence="4 5">
    <name type="scientific">Pseudoxanthomonas suwonensis</name>
    <dbReference type="NCBI Taxonomy" id="314722"/>
    <lineage>
        <taxon>Bacteria</taxon>
        <taxon>Pseudomonadati</taxon>
        <taxon>Pseudomonadota</taxon>
        <taxon>Gammaproteobacteria</taxon>
        <taxon>Lysobacterales</taxon>
        <taxon>Lysobacteraceae</taxon>
        <taxon>Pseudoxanthomonas</taxon>
    </lineage>
</organism>
<feature type="compositionally biased region" description="Basic and acidic residues" evidence="2">
    <location>
        <begin position="20"/>
        <end position="36"/>
    </location>
</feature>
<keyword evidence="5" id="KW-1185">Reference proteome</keyword>
<dbReference type="PATRIC" id="fig|314722.6.peg.1832"/>
<feature type="region of interest" description="Disordered" evidence="2">
    <location>
        <begin position="81"/>
        <end position="121"/>
    </location>
</feature>
<reference evidence="4 5" key="1">
    <citation type="journal article" date="2015" name="Genome Announc.">
        <title>Complete Genome Sequence of Pseudoxanthomonas suwonensis Strain J1, a Cellulose-Degrading Bacterium Isolated from Leaf- and Wood-Enriched Soil.</title>
        <authorList>
            <person name="Hou L."/>
            <person name="Jiang J."/>
            <person name="Xu Z."/>
            <person name="Zhou Y."/>
            <person name="Leung F.C."/>
        </authorList>
    </citation>
    <scope>NUCLEOTIDE SEQUENCE [LARGE SCALE GENOMIC DNA]</scope>
    <source>
        <strain evidence="4 5">J1</strain>
    </source>
</reference>